<protein>
    <submittedName>
        <fullName evidence="2">Uncharacterized protein</fullName>
    </submittedName>
</protein>
<proteinExistence type="predicted"/>
<keyword evidence="1" id="KW-0472">Membrane</keyword>
<keyword evidence="3" id="KW-1185">Reference proteome</keyword>
<accession>A0A1A9Z3J6</accession>
<evidence type="ECO:0000256" key="1">
    <source>
        <dbReference type="SAM" id="Phobius"/>
    </source>
</evidence>
<reference evidence="2" key="2">
    <citation type="submission" date="2020-05" db="UniProtKB">
        <authorList>
            <consortium name="EnsemblMetazoa"/>
        </authorList>
    </citation>
    <scope>IDENTIFICATION</scope>
    <source>
        <strain evidence="2">IAEA</strain>
    </source>
</reference>
<dbReference type="VEuPathDB" id="VectorBase:GPAI002820"/>
<keyword evidence="1" id="KW-1133">Transmembrane helix</keyword>
<reference evidence="3" key="1">
    <citation type="submission" date="2014-03" db="EMBL/GenBank/DDBJ databases">
        <authorList>
            <person name="Aksoy S."/>
            <person name="Warren W."/>
            <person name="Wilson R.K."/>
        </authorList>
    </citation>
    <scope>NUCLEOTIDE SEQUENCE [LARGE SCALE GENOMIC DNA]</scope>
    <source>
        <strain evidence="3">IAEA</strain>
    </source>
</reference>
<dbReference type="AlphaFoldDB" id="A0A1A9Z3J6"/>
<organism evidence="2 3">
    <name type="scientific">Glossina pallidipes</name>
    <name type="common">Tsetse fly</name>
    <dbReference type="NCBI Taxonomy" id="7398"/>
    <lineage>
        <taxon>Eukaryota</taxon>
        <taxon>Metazoa</taxon>
        <taxon>Ecdysozoa</taxon>
        <taxon>Arthropoda</taxon>
        <taxon>Hexapoda</taxon>
        <taxon>Insecta</taxon>
        <taxon>Pterygota</taxon>
        <taxon>Neoptera</taxon>
        <taxon>Endopterygota</taxon>
        <taxon>Diptera</taxon>
        <taxon>Brachycera</taxon>
        <taxon>Muscomorpha</taxon>
        <taxon>Hippoboscoidea</taxon>
        <taxon>Glossinidae</taxon>
        <taxon>Glossina</taxon>
    </lineage>
</organism>
<dbReference type="EnsemblMetazoa" id="GPAI002820-RA">
    <property type="protein sequence ID" value="GPAI002820-PA"/>
    <property type="gene ID" value="GPAI002820"/>
</dbReference>
<sequence length="149" mass="15222">MSQTDFLVVGTETELGSSLSSSKLGILTGPDMEGFTSPCDLLMAVVVVLFVVVVGACVVSSGWSSIGISMLTETGAEVVGVLCCACPAVVVPDDVVVVAVDSPLSECIFSKMLSISASRPDSIVQLPVALTVPPACCCWTVNSAEFASN</sequence>
<evidence type="ECO:0000313" key="3">
    <source>
        <dbReference type="Proteomes" id="UP000092445"/>
    </source>
</evidence>
<dbReference type="Proteomes" id="UP000092445">
    <property type="component" value="Unassembled WGS sequence"/>
</dbReference>
<evidence type="ECO:0000313" key="2">
    <source>
        <dbReference type="EnsemblMetazoa" id="GPAI002820-PA"/>
    </source>
</evidence>
<keyword evidence="1" id="KW-0812">Transmembrane</keyword>
<feature type="transmembrane region" description="Helical" evidence="1">
    <location>
        <begin position="41"/>
        <end position="63"/>
    </location>
</feature>
<name>A0A1A9Z3J6_GLOPL</name>